<dbReference type="Pfam" id="PF01535">
    <property type="entry name" value="PPR"/>
    <property type="match status" value="4"/>
</dbReference>
<dbReference type="Proteomes" id="UP000233551">
    <property type="component" value="Unassembled WGS sequence"/>
</dbReference>
<sequence length="796" mass="87732">MSFNGASASFNRHPRRVLRLLRGCTELRSVDATECLHAVVITMGSYAVQPIFLNNNLVSLYAAAGELATARKVFDRMHERNTVSYNTLIGAYSRRSHLKESWSIFSEMVGLGFEPTQHSVTGLLSAPSAGICLGAQLQAMVMKSGLFYANAFVGTALLNLNGRNGYLDEAVRVFEDMPRKSMVTWNSMLTLLGQNGFSGLCGHLFCELTRKDAGLSECSLIGVLSGCIDGQDLGLGEQVHGLVLKNGYYSEASVVNSLISMYAKCLGPSFAEKAFEELRARDVVSWNIIIGACAKSGKPERALQLFHRMSADGVLPNQTTFAVMVNSCIGVGLLIGEFVHAKIFKNAYVSDIFVGSALIDFYSKYDKLDAARGCFDEICEKTTVSWNALLSGYANSQSNTAPFLFLEMVEAGHQPNELTFSAVLKASSSFELQQFHCMVIKMGYESNGYVLSSLITSYARNGLISDALAFVSDSDQDLTVGPANSIAGIYSRSGQYLEAVKLLSGLEEPDLVSWNIVIAACARSHNHAEVLELFKHMHMIRIQPDKFTFVSLLTVCSRLCNLALGSSIHGLMIKLNFNQCDTMTCNILMDMYGKCGSIGSSVKIFERMTDKNIVTWTVLISGLAVNGRPLEALERFREMESLGFKSDGVLFNALLRACRHGGLVRKGMELFQLMKTHHGIEPGMDHYHCMVDLLTQSGYIREAEQMIARMPFPPHAALWRSFLEGCKRRGSAEDIELEQGKEVAMLLLLTTGVKKMSFAWFAAQALRRVGKLICSVNSIVNIIWKQSCQRFPHKDL</sequence>
<evidence type="ECO:0000256" key="2">
    <source>
        <dbReference type="PROSITE-ProRule" id="PRU00708"/>
    </source>
</evidence>
<dbReference type="GO" id="GO:0009451">
    <property type="term" value="P:RNA modification"/>
    <property type="evidence" value="ECO:0007669"/>
    <property type="project" value="InterPro"/>
</dbReference>
<evidence type="ECO:0000313" key="3">
    <source>
        <dbReference type="EMBL" id="PKI42751.1"/>
    </source>
</evidence>
<dbReference type="FunFam" id="1.25.40.10:FF:001096">
    <property type="entry name" value="Pentatricopeptide repeat-containing protein"/>
    <property type="match status" value="1"/>
</dbReference>
<keyword evidence="4" id="KW-1185">Reference proteome</keyword>
<dbReference type="PROSITE" id="PS51375">
    <property type="entry name" value="PPR"/>
    <property type="match status" value="6"/>
</dbReference>
<dbReference type="Pfam" id="PF13041">
    <property type="entry name" value="PPR_2"/>
    <property type="match status" value="4"/>
</dbReference>
<dbReference type="Gene3D" id="1.25.40.10">
    <property type="entry name" value="Tetratricopeptide repeat domain"/>
    <property type="match status" value="7"/>
</dbReference>
<dbReference type="FunFam" id="1.25.40.10:FF:000242">
    <property type="entry name" value="Pentatricopeptide repeat-containing protein"/>
    <property type="match status" value="1"/>
</dbReference>
<gene>
    <name evidence="3" type="ORF">CRG98_036879</name>
</gene>
<dbReference type="STRING" id="22663.A0A2I0IFG2"/>
<organism evidence="3 4">
    <name type="scientific">Punica granatum</name>
    <name type="common">Pomegranate</name>
    <dbReference type="NCBI Taxonomy" id="22663"/>
    <lineage>
        <taxon>Eukaryota</taxon>
        <taxon>Viridiplantae</taxon>
        <taxon>Streptophyta</taxon>
        <taxon>Embryophyta</taxon>
        <taxon>Tracheophyta</taxon>
        <taxon>Spermatophyta</taxon>
        <taxon>Magnoliopsida</taxon>
        <taxon>eudicotyledons</taxon>
        <taxon>Gunneridae</taxon>
        <taxon>Pentapetalae</taxon>
        <taxon>rosids</taxon>
        <taxon>malvids</taxon>
        <taxon>Myrtales</taxon>
        <taxon>Lythraceae</taxon>
        <taxon>Punica</taxon>
    </lineage>
</organism>
<dbReference type="InterPro" id="IPR046960">
    <property type="entry name" value="PPR_At4g14850-like_plant"/>
</dbReference>
<dbReference type="NCBIfam" id="TIGR00756">
    <property type="entry name" value="PPR"/>
    <property type="match status" value="6"/>
</dbReference>
<reference evidence="3 4" key="1">
    <citation type="submission" date="2017-11" db="EMBL/GenBank/DDBJ databases">
        <title>De-novo sequencing of pomegranate (Punica granatum L.) genome.</title>
        <authorList>
            <person name="Akparov Z."/>
            <person name="Amiraslanov A."/>
            <person name="Hajiyeva S."/>
            <person name="Abbasov M."/>
            <person name="Kaur K."/>
            <person name="Hamwieh A."/>
            <person name="Solovyev V."/>
            <person name="Salamov A."/>
            <person name="Braich B."/>
            <person name="Kosarev P."/>
            <person name="Mahmoud A."/>
            <person name="Hajiyev E."/>
            <person name="Babayeva S."/>
            <person name="Izzatullayeva V."/>
            <person name="Mammadov A."/>
            <person name="Mammadov A."/>
            <person name="Sharifova S."/>
            <person name="Ojaghi J."/>
            <person name="Eynullazada K."/>
            <person name="Bayramov B."/>
            <person name="Abdulazimova A."/>
            <person name="Shahmuradov I."/>
        </authorList>
    </citation>
    <scope>NUCLEOTIDE SEQUENCE [LARGE SCALE GENOMIC DNA]</scope>
    <source>
        <strain evidence="4">cv. AG2017</strain>
        <tissue evidence="3">Leaf</tissue>
    </source>
</reference>
<dbReference type="FunFam" id="1.25.40.10:FF:000425">
    <property type="entry name" value="Pentatricopeptide repeat-containing protein At3g26540"/>
    <property type="match status" value="1"/>
</dbReference>
<dbReference type="InterPro" id="IPR002885">
    <property type="entry name" value="PPR_rpt"/>
</dbReference>
<evidence type="ECO:0000313" key="4">
    <source>
        <dbReference type="Proteomes" id="UP000233551"/>
    </source>
</evidence>
<feature type="repeat" description="PPR" evidence="2">
    <location>
        <begin position="612"/>
        <end position="646"/>
    </location>
</feature>
<dbReference type="EMBL" id="PGOL01003135">
    <property type="protein sequence ID" value="PKI42751.1"/>
    <property type="molecule type" value="Genomic_DNA"/>
</dbReference>
<keyword evidence="1" id="KW-0677">Repeat</keyword>
<feature type="repeat" description="PPR" evidence="2">
    <location>
        <begin position="282"/>
        <end position="316"/>
    </location>
</feature>
<name>A0A2I0IFG2_PUNGR</name>
<protein>
    <recommendedName>
        <fullName evidence="5">Pentatricopeptide repeat-containing protein</fullName>
    </recommendedName>
</protein>
<feature type="repeat" description="PPR" evidence="2">
    <location>
        <begin position="150"/>
        <end position="184"/>
    </location>
</feature>
<dbReference type="PANTHER" id="PTHR47926:SF423">
    <property type="entry name" value="REPEAT-CONTAINING PROTEIN, PUTATIVE-RELATED"/>
    <property type="match status" value="1"/>
</dbReference>
<proteinExistence type="predicted"/>
<comment type="caution">
    <text evidence="3">The sequence shown here is derived from an EMBL/GenBank/DDBJ whole genome shotgun (WGS) entry which is preliminary data.</text>
</comment>
<evidence type="ECO:0008006" key="5">
    <source>
        <dbReference type="Google" id="ProtNLM"/>
    </source>
</evidence>
<feature type="repeat" description="PPR" evidence="2">
    <location>
        <begin position="581"/>
        <end position="611"/>
    </location>
</feature>
<evidence type="ECO:0000256" key="1">
    <source>
        <dbReference type="ARBA" id="ARBA00022737"/>
    </source>
</evidence>
<dbReference type="GO" id="GO:0003723">
    <property type="term" value="F:RNA binding"/>
    <property type="evidence" value="ECO:0007669"/>
    <property type="project" value="InterPro"/>
</dbReference>
<feature type="repeat" description="PPR" evidence="2">
    <location>
        <begin position="510"/>
        <end position="544"/>
    </location>
</feature>
<feature type="repeat" description="PPR" evidence="2">
    <location>
        <begin position="81"/>
        <end position="115"/>
    </location>
</feature>
<dbReference type="AlphaFoldDB" id="A0A2I0IFG2"/>
<dbReference type="PANTHER" id="PTHR47926">
    <property type="entry name" value="PENTATRICOPEPTIDE REPEAT-CONTAINING PROTEIN"/>
    <property type="match status" value="1"/>
</dbReference>
<dbReference type="InterPro" id="IPR011990">
    <property type="entry name" value="TPR-like_helical_dom_sf"/>
</dbReference>
<accession>A0A2I0IFG2</accession>